<feature type="transmembrane region" description="Helical" evidence="2">
    <location>
        <begin position="357"/>
        <end position="377"/>
    </location>
</feature>
<name>A0A225E754_9BACT</name>
<dbReference type="InterPro" id="IPR016024">
    <property type="entry name" value="ARM-type_fold"/>
</dbReference>
<evidence type="ECO:0000313" key="4">
    <source>
        <dbReference type="Proteomes" id="UP000214646"/>
    </source>
</evidence>
<dbReference type="AlphaFoldDB" id="A0A225E754"/>
<feature type="transmembrane region" description="Helical" evidence="2">
    <location>
        <begin position="124"/>
        <end position="142"/>
    </location>
</feature>
<reference evidence="4" key="1">
    <citation type="submission" date="2017-06" db="EMBL/GenBank/DDBJ databases">
        <title>Genome analysis of Fimbriiglobus ruber SP5, the first member of the order Planctomycetales with confirmed chitinolytic capability.</title>
        <authorList>
            <person name="Ravin N.V."/>
            <person name="Rakitin A.L."/>
            <person name="Ivanova A.A."/>
            <person name="Beletsky A.V."/>
            <person name="Kulichevskaya I.S."/>
            <person name="Mardanov A.V."/>
            <person name="Dedysh S.N."/>
        </authorList>
    </citation>
    <scope>NUCLEOTIDE SEQUENCE [LARGE SCALE GENOMIC DNA]</scope>
    <source>
        <strain evidence="4">SP5</strain>
    </source>
</reference>
<evidence type="ECO:0000313" key="3">
    <source>
        <dbReference type="EMBL" id="OWK46628.1"/>
    </source>
</evidence>
<feature type="transmembrane region" description="Helical" evidence="2">
    <location>
        <begin position="154"/>
        <end position="179"/>
    </location>
</feature>
<protein>
    <submittedName>
        <fullName evidence="3">Phage tail length tape-measure protein</fullName>
    </submittedName>
</protein>
<evidence type="ECO:0000256" key="1">
    <source>
        <dbReference type="SAM" id="MobiDB-lite"/>
    </source>
</evidence>
<evidence type="ECO:0000256" key="2">
    <source>
        <dbReference type="SAM" id="Phobius"/>
    </source>
</evidence>
<keyword evidence="2" id="KW-0812">Transmembrane</keyword>
<gene>
    <name evidence="3" type="ORF">FRUB_00327</name>
</gene>
<sequence>MAGVSGTIANGFIKIALSGLDTAKKQLAQVQETAAKVGGALQSVGAASAKGFAVGTASITGFLKAADPVRFSIFQAKLEILTMYIGRMFIPILEDAIKVVDRITDFFKSLSKEQEESVLKWTKIALSVLAVGTAIGALVAVGQKLLGFVKALQIALTILETSTGVGIVLVLAGIAVAVLELTGGMDALKETVGNLIKSFGGFGDGLSPISGALQKLGETFSKIFARIGAVAAPILNKVVAQISKLVSSAVPLIERIGKVFEDVVSEIGPIVESAVATVGPVIDELGTIFTKLVGDLTPIITDIGKQWGKLAADMLPVVVSLGKQFLEAGQQIATAFVQILPGLAQLAAMFLKIFAVYQQTLAVVFVNLAALFIKVWATYQTTLMKLFAVLMRAVEQVLPSLMQIISVVADVFANELMPVIQEVIGVVGELMETFGEIAGELMKFGAEVLGSLIVSLGKLFVSLIKTFGPTMITIIKGTLEVIKLIVDQIKTTVKLVKFLSDTLKKLNPLGGKSSEEPEKDETGGGGDFDETGGGGDFGEEPEKGSWLTRHIHHHKEKGEKDEKEKKDKPNHNMTPLPQLRKPEIFALEAGFTRAQQGAVIDPKREVENQRFEMMQKIAEDQYKVQQKIAQNTEKDGGAWET</sequence>
<dbReference type="Proteomes" id="UP000214646">
    <property type="component" value="Unassembled WGS sequence"/>
</dbReference>
<keyword evidence="2" id="KW-1133">Transmembrane helix</keyword>
<dbReference type="EMBL" id="NIDE01000001">
    <property type="protein sequence ID" value="OWK46628.1"/>
    <property type="molecule type" value="Genomic_DNA"/>
</dbReference>
<feature type="region of interest" description="Disordered" evidence="1">
    <location>
        <begin position="507"/>
        <end position="580"/>
    </location>
</feature>
<proteinExistence type="predicted"/>
<organism evidence="3 4">
    <name type="scientific">Fimbriiglobus ruber</name>
    <dbReference type="NCBI Taxonomy" id="1908690"/>
    <lineage>
        <taxon>Bacteria</taxon>
        <taxon>Pseudomonadati</taxon>
        <taxon>Planctomycetota</taxon>
        <taxon>Planctomycetia</taxon>
        <taxon>Gemmatales</taxon>
        <taxon>Gemmataceae</taxon>
        <taxon>Fimbriiglobus</taxon>
    </lineage>
</organism>
<feature type="compositionally biased region" description="Basic and acidic residues" evidence="1">
    <location>
        <begin position="556"/>
        <end position="570"/>
    </location>
</feature>
<keyword evidence="2" id="KW-0472">Membrane</keyword>
<dbReference type="RefSeq" id="WP_088251832.1">
    <property type="nucleotide sequence ID" value="NZ_NIDE01000001.1"/>
</dbReference>
<feature type="compositionally biased region" description="Gly residues" evidence="1">
    <location>
        <begin position="523"/>
        <end position="536"/>
    </location>
</feature>
<dbReference type="OrthoDB" id="10018763at2"/>
<feature type="compositionally biased region" description="Basic and acidic residues" evidence="1">
    <location>
        <begin position="513"/>
        <end position="522"/>
    </location>
</feature>
<dbReference type="SUPFAM" id="SSF48371">
    <property type="entry name" value="ARM repeat"/>
    <property type="match status" value="1"/>
</dbReference>
<comment type="caution">
    <text evidence="3">The sequence shown here is derived from an EMBL/GenBank/DDBJ whole genome shotgun (WGS) entry which is preliminary data.</text>
</comment>
<accession>A0A225E754</accession>
<keyword evidence="4" id="KW-1185">Reference proteome</keyword>